<evidence type="ECO:0000256" key="5">
    <source>
        <dbReference type="ARBA" id="ARBA00022898"/>
    </source>
</evidence>
<keyword evidence="5 6" id="KW-0663">Pyridoxal phosphate</keyword>
<gene>
    <name evidence="7" type="ORF">B1207_07445</name>
</gene>
<dbReference type="RefSeq" id="WP_112219363.1">
    <property type="nucleotide sequence ID" value="NZ_MVJN01000005.1"/>
</dbReference>
<dbReference type="EMBL" id="MVJN01000005">
    <property type="protein sequence ID" value="RAP36631.1"/>
    <property type="molecule type" value="Genomic_DNA"/>
</dbReference>
<accession>A0A364LJW2</accession>
<dbReference type="Proteomes" id="UP000249458">
    <property type="component" value="Unassembled WGS sequence"/>
</dbReference>
<dbReference type="GO" id="GO:0030170">
    <property type="term" value="F:pyridoxal phosphate binding"/>
    <property type="evidence" value="ECO:0007669"/>
    <property type="project" value="InterPro"/>
</dbReference>
<dbReference type="CDD" id="cd00610">
    <property type="entry name" value="OAT_like"/>
    <property type="match status" value="1"/>
</dbReference>
<keyword evidence="3" id="KW-0032">Aminotransferase</keyword>
<evidence type="ECO:0000313" key="7">
    <source>
        <dbReference type="EMBL" id="RAP36631.1"/>
    </source>
</evidence>
<dbReference type="PANTHER" id="PTHR11986:SF58">
    <property type="entry name" value="LEUCINE_METHIONINE RACEMASE"/>
    <property type="match status" value="1"/>
</dbReference>
<keyword evidence="4" id="KW-0808">Transferase</keyword>
<dbReference type="InterPro" id="IPR049704">
    <property type="entry name" value="Aminotrans_3_PPA_site"/>
</dbReference>
<evidence type="ECO:0000256" key="4">
    <source>
        <dbReference type="ARBA" id="ARBA00022679"/>
    </source>
</evidence>
<dbReference type="InterPro" id="IPR015421">
    <property type="entry name" value="PyrdxlP-dep_Trfase_major"/>
</dbReference>
<dbReference type="Pfam" id="PF00202">
    <property type="entry name" value="Aminotran_3"/>
    <property type="match status" value="1"/>
</dbReference>
<comment type="similarity">
    <text evidence="2 6">Belongs to the class-III pyridoxal-phosphate-dependent aminotransferase family.</text>
</comment>
<evidence type="ECO:0000256" key="1">
    <source>
        <dbReference type="ARBA" id="ARBA00001933"/>
    </source>
</evidence>
<dbReference type="PANTHER" id="PTHR11986">
    <property type="entry name" value="AMINOTRANSFERASE CLASS III"/>
    <property type="match status" value="1"/>
</dbReference>
<evidence type="ECO:0000313" key="8">
    <source>
        <dbReference type="Proteomes" id="UP000249458"/>
    </source>
</evidence>
<proteinExistence type="inferred from homology"/>
<evidence type="ECO:0000256" key="6">
    <source>
        <dbReference type="RuleBase" id="RU003560"/>
    </source>
</evidence>
<dbReference type="InterPro" id="IPR005814">
    <property type="entry name" value="Aminotrans_3"/>
</dbReference>
<dbReference type="Gene3D" id="3.90.1150.10">
    <property type="entry name" value="Aspartate Aminotransferase, domain 1"/>
    <property type="match status" value="1"/>
</dbReference>
<dbReference type="Gene3D" id="3.40.640.10">
    <property type="entry name" value="Type I PLP-dependent aspartate aminotransferase-like (Major domain)"/>
    <property type="match status" value="1"/>
</dbReference>
<dbReference type="InterPro" id="IPR050103">
    <property type="entry name" value="Class-III_PLP-dep_AT"/>
</dbReference>
<dbReference type="InterPro" id="IPR015424">
    <property type="entry name" value="PyrdxlP-dep_Trfase"/>
</dbReference>
<dbReference type="GO" id="GO:0042802">
    <property type="term" value="F:identical protein binding"/>
    <property type="evidence" value="ECO:0007669"/>
    <property type="project" value="TreeGrafter"/>
</dbReference>
<dbReference type="FunFam" id="3.40.640.10:FF:000013">
    <property type="entry name" value="4-aminobutyrate aminotransferase"/>
    <property type="match status" value="1"/>
</dbReference>
<evidence type="ECO:0000256" key="2">
    <source>
        <dbReference type="ARBA" id="ARBA00008954"/>
    </source>
</evidence>
<name>A0A364LJW2_9GAMM</name>
<dbReference type="InterPro" id="IPR015422">
    <property type="entry name" value="PyrdxlP-dep_Trfase_small"/>
</dbReference>
<dbReference type="AlphaFoldDB" id="A0A364LJW2"/>
<dbReference type="PIRSF" id="PIRSF000521">
    <property type="entry name" value="Transaminase_4ab_Lys_Orn"/>
    <property type="match status" value="1"/>
</dbReference>
<dbReference type="PROSITE" id="PS00600">
    <property type="entry name" value="AA_TRANSFER_CLASS_3"/>
    <property type="match status" value="1"/>
</dbReference>
<organism evidence="7 8">
    <name type="scientific">Legionella quinlivanii</name>
    <dbReference type="NCBI Taxonomy" id="45073"/>
    <lineage>
        <taxon>Bacteria</taxon>
        <taxon>Pseudomonadati</taxon>
        <taxon>Pseudomonadota</taxon>
        <taxon>Gammaproteobacteria</taxon>
        <taxon>Legionellales</taxon>
        <taxon>Legionellaceae</taxon>
        <taxon>Legionella</taxon>
    </lineage>
</organism>
<sequence length="443" mass="48352">MKEIRIKTAIPGPRSLQLMEERREHVARGPFHATPVFVERAKGSFVEDVDGNVFLDFSSGIGVVNTGHCPDSLVNAVKGQAEKFMHTSFNILPYEGYIRVCEKLNHHVPGEFKKKSLLLNSGAEAVENAVKIARAYSGKQAIICFDHAYHGRTYMAMALTSKNKPYKHGFGPFLSEVHRAPFPYEYRWCGQDCAKEAFEDFVELVNFRVGLENVAAVILEPVLGEGGFLRFPASYLKKLREFCTANQIILIADEIQSGFGRTGNLFAMDTLGVAAADLTITAKGLGGGTVIAAVTGRAEIMDAAMEGSLGGTFGGNPLSCAAALEVFKLFEEGNILSNVAALAAVLEQRLEEFKEKYPIVGDVRGLGVMRAIELVKDREGKLPDKEATARLARFCLERGLVVLGCGTYGNVIRLLMPLTTQLSDLEIGLSIIEEGLKEQTNIK</sequence>
<comment type="cofactor">
    <cofactor evidence="1">
        <name>pyridoxal 5'-phosphate</name>
        <dbReference type="ChEBI" id="CHEBI:597326"/>
    </cofactor>
</comment>
<evidence type="ECO:0000256" key="3">
    <source>
        <dbReference type="ARBA" id="ARBA00022576"/>
    </source>
</evidence>
<reference evidence="7 8" key="1">
    <citation type="submission" date="2017-02" db="EMBL/GenBank/DDBJ databases">
        <title>Legionella quilivanii strain from human: case report and whole genome sequencing analysis.</title>
        <authorList>
            <person name="Lalancette C."/>
            <person name="Leduc J.-M."/>
            <person name="Levesque S."/>
            <person name="Fournier E."/>
            <person name="Saoud J."/>
            <person name="Faucher S.P."/>
            <person name="Bernard K."/>
            <person name="Martineau C."/>
            <person name="Longtin J."/>
        </authorList>
    </citation>
    <scope>NUCLEOTIDE SEQUENCE [LARGE SCALE GENOMIC DNA]</scope>
    <source>
        <strain evidence="7 8">ID143958</strain>
    </source>
</reference>
<comment type="caution">
    <text evidence="7">The sequence shown here is derived from an EMBL/GenBank/DDBJ whole genome shotgun (WGS) entry which is preliminary data.</text>
</comment>
<dbReference type="GO" id="GO:0008483">
    <property type="term" value="F:transaminase activity"/>
    <property type="evidence" value="ECO:0007669"/>
    <property type="project" value="UniProtKB-KW"/>
</dbReference>
<dbReference type="SUPFAM" id="SSF53383">
    <property type="entry name" value="PLP-dependent transferases"/>
    <property type="match status" value="1"/>
</dbReference>
<protein>
    <submittedName>
        <fullName evidence="7">4-aminobutyrate--2-oxoglutarate transaminase</fullName>
    </submittedName>
</protein>